<evidence type="ECO:0000259" key="2">
    <source>
        <dbReference type="PROSITE" id="PS50975"/>
    </source>
</evidence>
<dbReference type="Proteomes" id="UP000183471">
    <property type="component" value="Unassembled WGS sequence"/>
</dbReference>
<protein>
    <submittedName>
        <fullName evidence="3">Biotin carboxylase</fullName>
    </submittedName>
</protein>
<keyword evidence="1" id="KW-0067">ATP-binding</keyword>
<gene>
    <name evidence="3" type="ORF">SAMN05216402_2352</name>
</gene>
<comment type="caution">
    <text evidence="3">The sequence shown here is derived from an EMBL/GenBank/DDBJ whole genome shotgun (WGS) entry which is preliminary data.</text>
</comment>
<name>A0ABY0TGM7_9PROT</name>
<keyword evidence="1" id="KW-0547">Nucleotide-binding</keyword>
<dbReference type="EMBL" id="FNKY01000001">
    <property type="protein sequence ID" value="SDQ80343.1"/>
    <property type="molecule type" value="Genomic_DNA"/>
</dbReference>
<dbReference type="Gene3D" id="3.30.470.20">
    <property type="entry name" value="ATP-grasp fold, B domain"/>
    <property type="match status" value="1"/>
</dbReference>
<evidence type="ECO:0000313" key="4">
    <source>
        <dbReference type="Proteomes" id="UP000183471"/>
    </source>
</evidence>
<organism evidence="3 4">
    <name type="scientific">Nitrosospira multiformis</name>
    <dbReference type="NCBI Taxonomy" id="1231"/>
    <lineage>
        <taxon>Bacteria</taxon>
        <taxon>Pseudomonadati</taxon>
        <taxon>Pseudomonadota</taxon>
        <taxon>Betaproteobacteria</taxon>
        <taxon>Nitrosomonadales</taxon>
        <taxon>Nitrosomonadaceae</taxon>
        <taxon>Nitrosospira</taxon>
    </lineage>
</organism>
<reference evidence="3 4" key="1">
    <citation type="submission" date="2016-10" db="EMBL/GenBank/DDBJ databases">
        <authorList>
            <person name="Varghese N."/>
            <person name="Submissions S."/>
        </authorList>
    </citation>
    <scope>NUCLEOTIDE SEQUENCE [LARGE SCALE GENOMIC DNA]</scope>
    <source>
        <strain evidence="3 4">Nl1</strain>
    </source>
</reference>
<dbReference type="SUPFAM" id="SSF56059">
    <property type="entry name" value="Glutathione synthetase ATP-binding domain-like"/>
    <property type="match status" value="1"/>
</dbReference>
<proteinExistence type="predicted"/>
<dbReference type="InterPro" id="IPR011761">
    <property type="entry name" value="ATP-grasp"/>
</dbReference>
<dbReference type="PROSITE" id="PS50975">
    <property type="entry name" value="ATP_GRASP"/>
    <property type="match status" value="1"/>
</dbReference>
<feature type="domain" description="ATP-grasp" evidence="2">
    <location>
        <begin position="116"/>
        <end position="300"/>
    </location>
</feature>
<keyword evidence="4" id="KW-1185">Reference proteome</keyword>
<evidence type="ECO:0000313" key="3">
    <source>
        <dbReference type="EMBL" id="SDQ80343.1"/>
    </source>
</evidence>
<sequence>MHKLDALLIGGAWPELMVAALNLLTRTGFTVDVISTNPLFKRNRSIRDYFLAKQNDVLLKIASEKVKREYSLVVIGDDPTLGKILHSDLSTDEKLALLPVTSKEHLAHVFSKTGLSQAFRKNGLLTPDFRIANDEEGLRNAARELGHPLFIKLDSASGGTGIFESSDPGDLESAIGRVKAYPVLVQKKVQGVEVSMEAFYQNGKLIHFAYSIPEKYKYRFGPTTVRRFIQLSLLEQRVFDDLGLLGSALGAHGFVNISSIRSSIDGNLYFFEADMRPNLWLAHPRYFGDDPARVIRTYFLTGATLEQPYPFDVHYPPEILLPHALRVGWGDLLLNRYQVWKHLPENFFYFILRYRVWAWARQNMVTLYRCLLPKPHRAIIKAYLASMKYSLWGGGRQ</sequence>
<evidence type="ECO:0000256" key="1">
    <source>
        <dbReference type="PROSITE-ProRule" id="PRU00409"/>
    </source>
</evidence>
<accession>A0ABY0TGM7</accession>